<organism evidence="2 3">
    <name type="scientific">Brevibacillus laterosporus</name>
    <name type="common">Bacillus laterosporus</name>
    <dbReference type="NCBI Taxonomy" id="1465"/>
    <lineage>
        <taxon>Bacteria</taxon>
        <taxon>Bacillati</taxon>
        <taxon>Bacillota</taxon>
        <taxon>Bacilli</taxon>
        <taxon>Bacillales</taxon>
        <taxon>Paenibacillaceae</taxon>
        <taxon>Brevibacillus</taxon>
    </lineage>
</organism>
<evidence type="ECO:0000313" key="3">
    <source>
        <dbReference type="Proteomes" id="UP000239759"/>
    </source>
</evidence>
<accession>A0AAP8QE03</accession>
<evidence type="ECO:0000313" key="1">
    <source>
        <dbReference type="EMBL" id="MCZ0806946.1"/>
    </source>
</evidence>
<evidence type="ECO:0000313" key="2">
    <source>
        <dbReference type="EMBL" id="PPB08247.1"/>
    </source>
</evidence>
<name>A0AAP8QE03_BRELA</name>
<reference evidence="2 3" key="1">
    <citation type="submission" date="2018-02" db="EMBL/GenBank/DDBJ databases">
        <title>Comparative analysis of genomes of three Brevibacillus laterosporus strains producers of potent antimicrobials isolated from silage.</title>
        <authorList>
            <person name="Kojic M."/>
            <person name="Miljkovic M."/>
            <person name="Studholme D."/>
            <person name="Filipic B."/>
        </authorList>
    </citation>
    <scope>NUCLEOTIDE SEQUENCE [LARGE SCALE GENOMIC DNA]</scope>
    <source>
        <strain evidence="2 3">BGSP11</strain>
    </source>
</reference>
<proteinExistence type="predicted"/>
<dbReference type="Proteomes" id="UP001077662">
    <property type="component" value="Unassembled WGS sequence"/>
</dbReference>
<dbReference type="EMBL" id="PRKQ01000008">
    <property type="protein sequence ID" value="PPB08247.1"/>
    <property type="molecule type" value="Genomic_DNA"/>
</dbReference>
<gene>
    <name evidence="2" type="ORF">C4A77_08685</name>
    <name evidence="1" type="ORF">O0554_08415</name>
</gene>
<dbReference type="EMBL" id="JAPTNE010000009">
    <property type="protein sequence ID" value="MCZ0806946.1"/>
    <property type="molecule type" value="Genomic_DNA"/>
</dbReference>
<dbReference type="AlphaFoldDB" id="A0AAP8QE03"/>
<sequence>MSLKKKLLSIKSNDFEAPPNAFELALEMTSSIGSPDPQLRDELIYSVFSKWILDGVLSPKEMSKLLTIILNDQHLFYRIGETGTDSVFTRSFSVLLIPLILIAHKNNPFLKGEEILQIKENLFKYIAQEIDLRGYVDGKGWAHATAHAADALDDLAQCLEIEKADLQKILDVVRVKITVTQTTYLHEEDERMVTAVLSVLNREVFTSDEIDLWIKSFFDQLDDDFSIGSYAQKINVKNFFRSLYYRLHEQGKYPTIIQTLFNLSKYS</sequence>
<dbReference type="RefSeq" id="WP_104031503.1">
    <property type="nucleotide sequence ID" value="NZ_JANSGW010000009.1"/>
</dbReference>
<dbReference type="Pfam" id="PF10978">
    <property type="entry name" value="DUF2785"/>
    <property type="match status" value="1"/>
</dbReference>
<dbReference type="InterPro" id="IPR021247">
    <property type="entry name" value="DUF2785"/>
</dbReference>
<dbReference type="Proteomes" id="UP000239759">
    <property type="component" value="Unassembled WGS sequence"/>
</dbReference>
<protein>
    <submittedName>
        <fullName evidence="1">DUF2785 domain-containing protein</fullName>
    </submittedName>
</protein>
<reference evidence="1" key="2">
    <citation type="submission" date="2022-09" db="EMBL/GenBank/DDBJ databases">
        <title>Genome analysis and characterization of larvicidal activity of Brevibacillus strains.</title>
        <authorList>
            <person name="Patrusheva E.V."/>
            <person name="Izotova A.O."/>
            <person name="Toshchakov S.V."/>
            <person name="Sineoky S.P."/>
        </authorList>
    </citation>
    <scope>NUCLEOTIDE SEQUENCE</scope>
    <source>
        <strain evidence="1">VKPM_B-13247</strain>
    </source>
</reference>
<comment type="caution">
    <text evidence="2">The sequence shown here is derived from an EMBL/GenBank/DDBJ whole genome shotgun (WGS) entry which is preliminary data.</text>
</comment>